<feature type="domain" description="ThuA-like" evidence="2">
    <location>
        <begin position="32"/>
        <end position="92"/>
    </location>
</feature>
<gene>
    <name evidence="3" type="ORF">RDB_LOCUS72476</name>
</gene>
<dbReference type="Pfam" id="PF06283">
    <property type="entry name" value="ThuA"/>
    <property type="match status" value="1"/>
</dbReference>
<feature type="signal peptide" evidence="1">
    <location>
        <begin position="1"/>
        <end position="18"/>
    </location>
</feature>
<dbReference type="EMBL" id="CAJMWZ010003808">
    <property type="protein sequence ID" value="CAE6479044.1"/>
    <property type="molecule type" value="Genomic_DNA"/>
</dbReference>
<dbReference type="AlphaFoldDB" id="A0A8H3GXT1"/>
<dbReference type="OrthoDB" id="6428749at2759"/>
<evidence type="ECO:0000259" key="2">
    <source>
        <dbReference type="Pfam" id="PF06283"/>
    </source>
</evidence>
<protein>
    <recommendedName>
        <fullName evidence="2">ThuA-like domain-containing protein</fullName>
    </recommendedName>
</protein>
<dbReference type="InterPro" id="IPR029010">
    <property type="entry name" value="ThuA-like"/>
</dbReference>
<sequence>MMKSTVSFLLALGGLVAAQDFSADYKNPLLAKVLLYTYTNGFRHDSIPVAIDQLKAWGPYYNISFDATEDQKMFTEDNLAKYDALMFVHTTENSE</sequence>
<comment type="caution">
    <text evidence="3">The sequence shown here is derived from an EMBL/GenBank/DDBJ whole genome shotgun (WGS) entry which is preliminary data.</text>
</comment>
<dbReference type="Proteomes" id="UP000663850">
    <property type="component" value="Unassembled WGS sequence"/>
</dbReference>
<dbReference type="Gene3D" id="3.40.50.880">
    <property type="match status" value="1"/>
</dbReference>
<keyword evidence="1" id="KW-0732">Signal</keyword>
<evidence type="ECO:0000313" key="3">
    <source>
        <dbReference type="EMBL" id="CAE6479044.1"/>
    </source>
</evidence>
<evidence type="ECO:0000313" key="4">
    <source>
        <dbReference type="Proteomes" id="UP000663850"/>
    </source>
</evidence>
<accession>A0A8H3GXT1</accession>
<proteinExistence type="predicted"/>
<feature type="chain" id="PRO_5034285675" description="ThuA-like domain-containing protein" evidence="1">
    <location>
        <begin position="19"/>
        <end position="95"/>
    </location>
</feature>
<evidence type="ECO:0000256" key="1">
    <source>
        <dbReference type="SAM" id="SignalP"/>
    </source>
</evidence>
<reference evidence="3" key="1">
    <citation type="submission" date="2021-01" db="EMBL/GenBank/DDBJ databases">
        <authorList>
            <person name="Kaushik A."/>
        </authorList>
    </citation>
    <scope>NUCLEOTIDE SEQUENCE</scope>
    <source>
        <strain evidence="3">Type strain: AG8-Rh-89/</strain>
    </source>
</reference>
<name>A0A8H3GXT1_9AGAM</name>
<dbReference type="InterPro" id="IPR029062">
    <property type="entry name" value="Class_I_gatase-like"/>
</dbReference>
<organism evidence="3 4">
    <name type="scientific">Rhizoctonia solani</name>
    <dbReference type="NCBI Taxonomy" id="456999"/>
    <lineage>
        <taxon>Eukaryota</taxon>
        <taxon>Fungi</taxon>
        <taxon>Dikarya</taxon>
        <taxon>Basidiomycota</taxon>
        <taxon>Agaricomycotina</taxon>
        <taxon>Agaricomycetes</taxon>
        <taxon>Cantharellales</taxon>
        <taxon>Ceratobasidiaceae</taxon>
        <taxon>Rhizoctonia</taxon>
    </lineage>
</organism>